<evidence type="ECO:0000313" key="4">
    <source>
        <dbReference type="EMBL" id="ART53525.1"/>
    </source>
</evidence>
<dbReference type="PANTHER" id="PTHR46663">
    <property type="entry name" value="DIGUANYLATE CYCLASE DGCT-RELATED"/>
    <property type="match status" value="1"/>
</dbReference>
<dbReference type="InterPro" id="IPR043128">
    <property type="entry name" value="Rev_trsase/Diguanyl_cyclase"/>
</dbReference>
<keyword evidence="5" id="KW-1185">Reference proteome</keyword>
<feature type="signal peptide" evidence="2">
    <location>
        <begin position="1"/>
        <end position="37"/>
    </location>
</feature>
<accession>A0A240U6P6</accession>
<dbReference type="SMART" id="SM00267">
    <property type="entry name" value="GGDEF"/>
    <property type="match status" value="1"/>
</dbReference>
<organism evidence="4 5">
    <name type="scientific">Acidovorax carolinensis</name>
    <dbReference type="NCBI Taxonomy" id="553814"/>
    <lineage>
        <taxon>Bacteria</taxon>
        <taxon>Pseudomonadati</taxon>
        <taxon>Pseudomonadota</taxon>
        <taxon>Betaproteobacteria</taxon>
        <taxon>Burkholderiales</taxon>
        <taxon>Comamonadaceae</taxon>
        <taxon>Acidovorax</taxon>
    </lineage>
</organism>
<protein>
    <submittedName>
        <fullName evidence="4">Diguanylate cyclase</fullName>
    </submittedName>
</protein>
<keyword evidence="1" id="KW-0472">Membrane</keyword>
<feature type="transmembrane region" description="Helical" evidence="1">
    <location>
        <begin position="261"/>
        <end position="285"/>
    </location>
</feature>
<dbReference type="PANTHER" id="PTHR46663:SF2">
    <property type="entry name" value="GGDEF DOMAIN-CONTAINING PROTEIN"/>
    <property type="match status" value="1"/>
</dbReference>
<feature type="transmembrane region" description="Helical" evidence="1">
    <location>
        <begin position="354"/>
        <end position="376"/>
    </location>
</feature>
<keyword evidence="1" id="KW-1133">Transmembrane helix</keyword>
<proteinExistence type="predicted"/>
<dbReference type="Proteomes" id="UP000194432">
    <property type="component" value="Chromosome 1"/>
</dbReference>
<feature type="transmembrane region" description="Helical" evidence="1">
    <location>
        <begin position="201"/>
        <end position="219"/>
    </location>
</feature>
<dbReference type="Pfam" id="PF00990">
    <property type="entry name" value="GGDEF"/>
    <property type="match status" value="1"/>
</dbReference>
<dbReference type="Gene3D" id="2.60.40.2380">
    <property type="match status" value="1"/>
</dbReference>
<evidence type="ECO:0000313" key="5">
    <source>
        <dbReference type="Proteomes" id="UP000194432"/>
    </source>
</evidence>
<dbReference type="NCBIfam" id="TIGR00254">
    <property type="entry name" value="GGDEF"/>
    <property type="match status" value="1"/>
</dbReference>
<gene>
    <name evidence="4" type="ORF">CBP34_05725</name>
</gene>
<evidence type="ECO:0000259" key="3">
    <source>
        <dbReference type="PROSITE" id="PS50887"/>
    </source>
</evidence>
<dbReference type="InterPro" id="IPR011622">
    <property type="entry name" value="7TMR_DISM_rcpt_extracell_dom2"/>
</dbReference>
<name>A0A240U6P6_9BURK</name>
<dbReference type="InterPro" id="IPR000160">
    <property type="entry name" value="GGDEF_dom"/>
</dbReference>
<sequence>MAWVRHWRAARSAGIRLAALFLLGVLGLLSWSAAVHAAPPLQLQPGSQVPNAWPAITLQADGTLGRNVQEMLGRLEQFEAPANLNGSLGVRDKQAIWLRVPLEISQTPESPWVIHIGYSSLQEVDIYLTSAGRVLQQALVGYQRPPGKETLQSRVPAMLLNLQAGQTYDVLIRIRTLGPMILPISVTELPHGLFLAQREQMLQGLLIGLALCLLVYSLIQWASQRERLFAYYALVVLGSTGFSIQFFGIGAQFLWPGNVWMASHAGIMAGLIALAGSFLFLNYALVGPSTRGGYQRVMHAGAAVTALVCVAFVLDILTPRIATIFMSLAGPMPSLLSIPAALRRVRKKDPIGTTLLFAWLAYGIAAAVMVCLVQGWVPTNFWTLHSFQFGATIDMLLFMRVMGLRSKVLHLAALDAHRERDALHSLAHTDPLTGLTNRRGLYVTLASSLLRCDRQHLVAVYLLDLDGFKPVNDQYGHDVGDELLIAVAQRLRGHLRESDVVARLGGDEFVVIAHLLNPPEQAHDLGMKLLDSFRSPFVLGHRQIRVGLTIGYALAPEDGTDAMGLLRLADAAMYSGKQAGKFCLRRNTGDLALGSARFVEPA</sequence>
<evidence type="ECO:0000256" key="2">
    <source>
        <dbReference type="SAM" id="SignalP"/>
    </source>
</evidence>
<feature type="transmembrane region" description="Helical" evidence="1">
    <location>
        <begin position="297"/>
        <end position="317"/>
    </location>
</feature>
<feature type="transmembrane region" description="Helical" evidence="1">
    <location>
        <begin position="231"/>
        <end position="255"/>
    </location>
</feature>
<feature type="transmembrane region" description="Helical" evidence="1">
    <location>
        <begin position="323"/>
        <end position="342"/>
    </location>
</feature>
<feature type="domain" description="GGDEF" evidence="3">
    <location>
        <begin position="456"/>
        <end position="589"/>
    </location>
</feature>
<evidence type="ECO:0000256" key="1">
    <source>
        <dbReference type="SAM" id="Phobius"/>
    </source>
</evidence>
<keyword evidence="2" id="KW-0732">Signal</keyword>
<keyword evidence="1" id="KW-0812">Transmembrane</keyword>
<dbReference type="SUPFAM" id="SSF55073">
    <property type="entry name" value="Nucleotide cyclase"/>
    <property type="match status" value="1"/>
</dbReference>
<dbReference type="InterPro" id="IPR029787">
    <property type="entry name" value="Nucleotide_cyclase"/>
</dbReference>
<dbReference type="Gene3D" id="3.30.70.270">
    <property type="match status" value="1"/>
</dbReference>
<dbReference type="EMBL" id="CP021361">
    <property type="protein sequence ID" value="ART53525.1"/>
    <property type="molecule type" value="Genomic_DNA"/>
</dbReference>
<dbReference type="PROSITE" id="PS50887">
    <property type="entry name" value="GGDEF"/>
    <property type="match status" value="1"/>
</dbReference>
<reference evidence="4 5" key="1">
    <citation type="submission" date="2017-05" db="EMBL/GenBank/DDBJ databases">
        <title>Polyphasic characterization of four soil-derived phenanthrene-degrading Acidovorax strains and proposal of Acidovorax phenanthrenivorans sp. nov.</title>
        <authorList>
            <person name="Singleton D.R."/>
            <person name="Lee J."/>
            <person name="Dickey A.N."/>
            <person name="Stroud A."/>
            <person name="Scholl E.H."/>
            <person name="Wright F.A."/>
            <person name="Aitken M.D."/>
        </authorList>
    </citation>
    <scope>NUCLEOTIDE SEQUENCE [LARGE SCALE GENOMIC DNA]</scope>
    <source>
        <strain evidence="4">NA3</strain>
    </source>
</reference>
<dbReference type="Pfam" id="PF07695">
    <property type="entry name" value="7TMR-DISM_7TM"/>
    <property type="match status" value="1"/>
</dbReference>
<dbReference type="CDD" id="cd01949">
    <property type="entry name" value="GGDEF"/>
    <property type="match status" value="1"/>
</dbReference>
<feature type="chain" id="PRO_5012444460" evidence="2">
    <location>
        <begin position="38"/>
        <end position="602"/>
    </location>
</feature>
<dbReference type="Pfam" id="PF07696">
    <property type="entry name" value="7TMR-DISMED2"/>
    <property type="match status" value="1"/>
</dbReference>
<dbReference type="InterPro" id="IPR011623">
    <property type="entry name" value="7TMR_DISM_rcpt_extracell_dom1"/>
</dbReference>
<dbReference type="AlphaFoldDB" id="A0A240U6P6"/>
<dbReference type="InterPro" id="IPR052163">
    <property type="entry name" value="DGC-Regulatory_Protein"/>
</dbReference>
<dbReference type="KEGG" id="acin:CBP34_05725"/>